<dbReference type="Proteomes" id="UP000095598">
    <property type="component" value="Unassembled WGS sequence"/>
</dbReference>
<protein>
    <submittedName>
        <fullName evidence="1">Uncharacterized protein</fullName>
    </submittedName>
</protein>
<dbReference type="RefSeq" id="WP_055257777.1">
    <property type="nucleotide sequence ID" value="NZ_BAABXM010000001.1"/>
</dbReference>
<sequence length="69" mass="8099">MYNNNWCTGLAEGYDINIKVGILNTKSKKIYSYQTVLNTQYPVMEKYPSGKVNFTGFYKKKIKLKKHEK</sequence>
<name>A0A173RF11_ANAHA</name>
<organism evidence="1 2">
    <name type="scientific">Anaerostipes hadrus</name>
    <dbReference type="NCBI Taxonomy" id="649756"/>
    <lineage>
        <taxon>Bacteria</taxon>
        <taxon>Bacillati</taxon>
        <taxon>Bacillota</taxon>
        <taxon>Clostridia</taxon>
        <taxon>Lachnospirales</taxon>
        <taxon>Lachnospiraceae</taxon>
        <taxon>Anaerostipes</taxon>
    </lineage>
</organism>
<gene>
    <name evidence="1" type="ORF">ERS852425_00465</name>
</gene>
<evidence type="ECO:0000313" key="2">
    <source>
        <dbReference type="Proteomes" id="UP000095598"/>
    </source>
</evidence>
<accession>A0A173RF11</accession>
<dbReference type="EMBL" id="CYXT01000002">
    <property type="protein sequence ID" value="CUM76482.1"/>
    <property type="molecule type" value="Genomic_DNA"/>
</dbReference>
<proteinExistence type="predicted"/>
<evidence type="ECO:0000313" key="1">
    <source>
        <dbReference type="EMBL" id="CUM76482.1"/>
    </source>
</evidence>
<dbReference type="AlphaFoldDB" id="A0A173RF11"/>
<reference evidence="1 2" key="1">
    <citation type="submission" date="2015-09" db="EMBL/GenBank/DDBJ databases">
        <authorList>
            <consortium name="Pathogen Informatics"/>
        </authorList>
    </citation>
    <scope>NUCLEOTIDE SEQUENCE [LARGE SCALE GENOMIC DNA]</scope>
    <source>
        <strain evidence="1 2">2789STDY5608868</strain>
    </source>
</reference>